<evidence type="ECO:0000256" key="3">
    <source>
        <dbReference type="ARBA" id="ARBA00023163"/>
    </source>
</evidence>
<dbReference type="SUPFAM" id="SSF46785">
    <property type="entry name" value="Winged helix' DNA-binding domain"/>
    <property type="match status" value="1"/>
</dbReference>
<dbReference type="Proteomes" id="UP000199520">
    <property type="component" value="Unassembled WGS sequence"/>
</dbReference>
<name>A0A1I4PK22_9FIRM</name>
<dbReference type="GO" id="GO:0003677">
    <property type="term" value="F:DNA binding"/>
    <property type="evidence" value="ECO:0007669"/>
    <property type="project" value="UniProtKB-KW"/>
</dbReference>
<evidence type="ECO:0000256" key="2">
    <source>
        <dbReference type="ARBA" id="ARBA00023125"/>
    </source>
</evidence>
<feature type="domain" description="HTH marR-type" evidence="4">
    <location>
        <begin position="1"/>
        <end position="138"/>
    </location>
</feature>
<evidence type="ECO:0000313" key="5">
    <source>
        <dbReference type="EMBL" id="SFM28004.1"/>
    </source>
</evidence>
<dbReference type="PANTHER" id="PTHR42756:SF2">
    <property type="entry name" value="MARR FAMILY REGULATORY PROTEIN"/>
    <property type="match status" value="1"/>
</dbReference>
<dbReference type="PANTHER" id="PTHR42756">
    <property type="entry name" value="TRANSCRIPTIONAL REGULATOR, MARR"/>
    <property type="match status" value="1"/>
</dbReference>
<keyword evidence="2 5" id="KW-0238">DNA-binding</keyword>
<dbReference type="PRINTS" id="PR00598">
    <property type="entry name" value="HTHMARR"/>
</dbReference>
<dbReference type="PROSITE" id="PS50995">
    <property type="entry name" value="HTH_MARR_2"/>
    <property type="match status" value="1"/>
</dbReference>
<evidence type="ECO:0000259" key="4">
    <source>
        <dbReference type="PROSITE" id="PS50995"/>
    </source>
</evidence>
<dbReference type="RefSeq" id="WP_090943464.1">
    <property type="nucleotide sequence ID" value="NZ_FOTS01000065.1"/>
</dbReference>
<gene>
    <name evidence="5" type="ORF">SAMN04490355_106526</name>
</gene>
<proteinExistence type="predicted"/>
<dbReference type="InterPro" id="IPR036388">
    <property type="entry name" value="WH-like_DNA-bd_sf"/>
</dbReference>
<evidence type="ECO:0000256" key="1">
    <source>
        <dbReference type="ARBA" id="ARBA00023015"/>
    </source>
</evidence>
<evidence type="ECO:0000313" key="6">
    <source>
        <dbReference type="Proteomes" id="UP000199520"/>
    </source>
</evidence>
<keyword evidence="1" id="KW-0805">Transcription regulation</keyword>
<dbReference type="STRING" id="1123291.SAMN04490355_106526"/>
<reference evidence="6" key="1">
    <citation type="submission" date="2016-10" db="EMBL/GenBank/DDBJ databases">
        <authorList>
            <person name="Varghese N."/>
            <person name="Submissions S."/>
        </authorList>
    </citation>
    <scope>NUCLEOTIDE SEQUENCE [LARGE SCALE GENOMIC DNA]</scope>
    <source>
        <strain evidence="6">DSM 13327</strain>
    </source>
</reference>
<dbReference type="Gene3D" id="1.10.10.10">
    <property type="entry name" value="Winged helix-like DNA-binding domain superfamily/Winged helix DNA-binding domain"/>
    <property type="match status" value="1"/>
</dbReference>
<organism evidence="5 6">
    <name type="scientific">Pelosinus propionicus DSM 13327</name>
    <dbReference type="NCBI Taxonomy" id="1123291"/>
    <lineage>
        <taxon>Bacteria</taxon>
        <taxon>Bacillati</taxon>
        <taxon>Bacillota</taxon>
        <taxon>Negativicutes</taxon>
        <taxon>Selenomonadales</taxon>
        <taxon>Sporomusaceae</taxon>
        <taxon>Pelosinus</taxon>
    </lineage>
</organism>
<protein>
    <submittedName>
        <fullName evidence="5">DNA-binding transcriptional regulator, MarR family</fullName>
    </submittedName>
</protein>
<dbReference type="EMBL" id="FOTS01000065">
    <property type="protein sequence ID" value="SFM28004.1"/>
    <property type="molecule type" value="Genomic_DNA"/>
</dbReference>
<dbReference type="SMART" id="SM00347">
    <property type="entry name" value="HTH_MARR"/>
    <property type="match status" value="1"/>
</dbReference>
<dbReference type="OrthoDB" id="6462103at2"/>
<dbReference type="Pfam" id="PF01047">
    <property type="entry name" value="MarR"/>
    <property type="match status" value="1"/>
</dbReference>
<dbReference type="GO" id="GO:0003700">
    <property type="term" value="F:DNA-binding transcription factor activity"/>
    <property type="evidence" value="ECO:0007669"/>
    <property type="project" value="InterPro"/>
</dbReference>
<dbReference type="InterPro" id="IPR023187">
    <property type="entry name" value="Tscrpt_reg_MarR-type_CS"/>
</dbReference>
<dbReference type="InterPro" id="IPR036390">
    <property type="entry name" value="WH_DNA-bd_sf"/>
</dbReference>
<dbReference type="InterPro" id="IPR000835">
    <property type="entry name" value="HTH_MarR-typ"/>
</dbReference>
<keyword evidence="6" id="KW-1185">Reference proteome</keyword>
<dbReference type="AlphaFoldDB" id="A0A1I4PK22"/>
<keyword evidence="3" id="KW-0804">Transcription</keyword>
<accession>A0A1I4PK22</accession>
<dbReference type="PROSITE" id="PS01117">
    <property type="entry name" value="HTH_MARR_1"/>
    <property type="match status" value="1"/>
</dbReference>
<sequence>MQKIPYIGKWISGLYRIGQSFFDHHLGIYSLGSGNGYYACLTFLYQQEGVTQDTISKHVAIDKTTIARAIMKLESLGYIERHVDRLDRRANQVYLTEKGRSFQPILESALTNWTTSLTRGFTPEEIEMTYILLEKMTQNALLIKENLNSQEKSLPK</sequence>